<dbReference type="EnsemblMetazoa" id="XM_021036346.2">
    <property type="protein sequence ID" value="XP_020892005.1"/>
    <property type="gene ID" value="LOC110231334"/>
</dbReference>
<evidence type="ECO:0000313" key="7">
    <source>
        <dbReference type="Proteomes" id="UP000887567"/>
    </source>
</evidence>
<dbReference type="InterPro" id="IPR001806">
    <property type="entry name" value="Small_GTPase"/>
</dbReference>
<organism evidence="6 7">
    <name type="scientific">Exaiptasia diaphana</name>
    <name type="common">Tropical sea anemone</name>
    <name type="synonym">Aiptasia pulchella</name>
    <dbReference type="NCBI Taxonomy" id="2652724"/>
    <lineage>
        <taxon>Eukaryota</taxon>
        <taxon>Metazoa</taxon>
        <taxon>Cnidaria</taxon>
        <taxon>Anthozoa</taxon>
        <taxon>Hexacorallia</taxon>
        <taxon>Actiniaria</taxon>
        <taxon>Aiptasiidae</taxon>
        <taxon>Exaiptasia</taxon>
    </lineage>
</organism>
<evidence type="ECO:0000256" key="5">
    <source>
        <dbReference type="SAM" id="MobiDB-lite"/>
    </source>
</evidence>
<dbReference type="EC" id="3.6.5.2" evidence="2"/>
<dbReference type="SMART" id="SM00175">
    <property type="entry name" value="RAB"/>
    <property type="match status" value="1"/>
</dbReference>
<evidence type="ECO:0000256" key="3">
    <source>
        <dbReference type="ARBA" id="ARBA00022801"/>
    </source>
</evidence>
<evidence type="ECO:0000256" key="1">
    <source>
        <dbReference type="ARBA" id="ARBA00008344"/>
    </source>
</evidence>
<accession>A0A913WP99</accession>
<dbReference type="RefSeq" id="XP_020892006.1">
    <property type="nucleotide sequence ID" value="XM_021036347.2"/>
</dbReference>
<protein>
    <recommendedName>
        <fullName evidence="2">small monomeric GTPase</fullName>
        <ecNumber evidence="2">3.6.5.2</ecNumber>
    </recommendedName>
</protein>
<dbReference type="PROSITE" id="PS51419">
    <property type="entry name" value="RAB"/>
    <property type="match status" value="1"/>
</dbReference>
<dbReference type="PRINTS" id="PR00449">
    <property type="entry name" value="RASTRNSFRMNG"/>
</dbReference>
<dbReference type="RefSeq" id="XP_020892005.1">
    <property type="nucleotide sequence ID" value="XM_021036346.2"/>
</dbReference>
<dbReference type="Pfam" id="PF00071">
    <property type="entry name" value="Ras"/>
    <property type="match status" value="1"/>
</dbReference>
<dbReference type="PANTHER" id="PTHR45704">
    <property type="entry name" value="RAS-LIKE FAMILY MEMBER 11"/>
    <property type="match status" value="1"/>
</dbReference>
<dbReference type="OrthoDB" id="5962126at2759"/>
<dbReference type="KEGG" id="epa:110231334"/>
<dbReference type="InterPro" id="IPR051065">
    <property type="entry name" value="Ras-related_GTPase"/>
</dbReference>
<dbReference type="SMART" id="SM00173">
    <property type="entry name" value="RAS"/>
    <property type="match status" value="1"/>
</dbReference>
<dbReference type="OMA" id="WIPEIHY"/>
<dbReference type="EnsemblMetazoa" id="XM_021036347.2">
    <property type="protein sequence ID" value="XP_020892006.1"/>
    <property type="gene ID" value="LOC110231334"/>
</dbReference>
<dbReference type="SUPFAM" id="SSF52540">
    <property type="entry name" value="P-loop containing nucleoside triphosphate hydrolases"/>
    <property type="match status" value="1"/>
</dbReference>
<evidence type="ECO:0000256" key="4">
    <source>
        <dbReference type="ARBA" id="ARBA00048098"/>
    </source>
</evidence>
<proteinExistence type="inferred from homology"/>
<evidence type="ECO:0000256" key="2">
    <source>
        <dbReference type="ARBA" id="ARBA00011984"/>
    </source>
</evidence>
<feature type="compositionally biased region" description="Basic and acidic residues" evidence="5">
    <location>
        <begin position="244"/>
        <end position="254"/>
    </location>
</feature>
<feature type="compositionally biased region" description="Basic and acidic residues" evidence="5">
    <location>
        <begin position="326"/>
        <end position="341"/>
    </location>
</feature>
<reference evidence="6" key="1">
    <citation type="submission" date="2022-11" db="UniProtKB">
        <authorList>
            <consortium name="EnsemblMetazoa"/>
        </authorList>
    </citation>
    <scope>IDENTIFICATION</scope>
</reference>
<sequence length="377" mass="43581">MRRRRTAQNQGSNVKPLRVVLLGKDGVGKSALTVRFMTRRFIGEYDQTLESTYRHMLQIENEDITIDIMDTAGENTDVKIRRSTRRGDLFIILYSIVDRSSFDEAQSIARYIKDHRSNVESMSIVIVATKKDLDHLRRVDIEEGIALSNEVECTFYEVSISEGYNEVHDLLKELLKRVLMHRTIDKRDTLKIPTLGLRRSPSMEKRKRAQSFPDKTDAVMRDMRNSPETQRKDYVECQLKPSKSIRDLNEENGSKHKFMTRSSPITQRKKNPFFVEKGKGVAAEKLDEENKNNSQKMFTLQRVKSGNPAGHRDQACGIESPDANNNEDKKQATERNTEKPKGPFSLNKAHDRPTTSFGRMRFGLERTFGRKKYVYNL</sequence>
<dbReference type="EnsemblMetazoa" id="XM_021036348.2">
    <property type="protein sequence ID" value="XP_020892007.1"/>
    <property type="gene ID" value="LOC110231334"/>
</dbReference>
<name>A0A913WP99_EXADI</name>
<dbReference type="AlphaFoldDB" id="A0A913WP99"/>
<dbReference type="RefSeq" id="XP_020892007.1">
    <property type="nucleotide sequence ID" value="XM_021036348.2"/>
</dbReference>
<dbReference type="NCBIfam" id="TIGR00231">
    <property type="entry name" value="small_GTP"/>
    <property type="match status" value="1"/>
</dbReference>
<comment type="catalytic activity">
    <reaction evidence="4">
        <text>GTP + H2O = GDP + phosphate + H(+)</text>
        <dbReference type="Rhea" id="RHEA:19669"/>
        <dbReference type="ChEBI" id="CHEBI:15377"/>
        <dbReference type="ChEBI" id="CHEBI:15378"/>
        <dbReference type="ChEBI" id="CHEBI:37565"/>
        <dbReference type="ChEBI" id="CHEBI:43474"/>
        <dbReference type="ChEBI" id="CHEBI:58189"/>
        <dbReference type="EC" id="3.6.5.2"/>
    </reaction>
</comment>
<dbReference type="PROSITE" id="PS51421">
    <property type="entry name" value="RAS"/>
    <property type="match status" value="1"/>
</dbReference>
<feature type="region of interest" description="Disordered" evidence="5">
    <location>
        <begin position="243"/>
        <end position="274"/>
    </location>
</feature>
<dbReference type="InterPro" id="IPR005225">
    <property type="entry name" value="Small_GTP-bd"/>
</dbReference>
<dbReference type="InterPro" id="IPR027417">
    <property type="entry name" value="P-loop_NTPase"/>
</dbReference>
<dbReference type="RefSeq" id="XP_028512542.1">
    <property type="nucleotide sequence ID" value="XM_028656741.1"/>
</dbReference>
<evidence type="ECO:0000313" key="6">
    <source>
        <dbReference type="EnsemblMetazoa" id="XP_020892007.1"/>
    </source>
</evidence>
<dbReference type="Proteomes" id="UP000887567">
    <property type="component" value="Unplaced"/>
</dbReference>
<keyword evidence="7" id="KW-1185">Reference proteome</keyword>
<dbReference type="Gene3D" id="3.40.50.300">
    <property type="entry name" value="P-loop containing nucleotide triphosphate hydrolases"/>
    <property type="match status" value="1"/>
</dbReference>
<dbReference type="RefSeq" id="XP_028512541.1">
    <property type="nucleotide sequence ID" value="XM_028656740.1"/>
</dbReference>
<dbReference type="EnsemblMetazoa" id="XM_028656740.1">
    <property type="protein sequence ID" value="XP_028512541.1"/>
    <property type="gene ID" value="LOC110231334"/>
</dbReference>
<dbReference type="SMART" id="SM00174">
    <property type="entry name" value="RHO"/>
    <property type="match status" value="1"/>
</dbReference>
<dbReference type="EnsemblMetazoa" id="XM_028656741.1">
    <property type="protein sequence ID" value="XP_028512542.1"/>
    <property type="gene ID" value="LOC110231334"/>
</dbReference>
<dbReference type="GO" id="GO:0005525">
    <property type="term" value="F:GTP binding"/>
    <property type="evidence" value="ECO:0007669"/>
    <property type="project" value="InterPro"/>
</dbReference>
<comment type="similarity">
    <text evidence="1">Belongs to the small GTPase superfamily. Ras family.</text>
</comment>
<dbReference type="GeneID" id="110231334"/>
<keyword evidence="3" id="KW-0378">Hydrolase</keyword>
<dbReference type="GO" id="GO:0003925">
    <property type="term" value="F:G protein activity"/>
    <property type="evidence" value="ECO:0007669"/>
    <property type="project" value="UniProtKB-EC"/>
</dbReference>
<feature type="region of interest" description="Disordered" evidence="5">
    <location>
        <begin position="302"/>
        <end position="358"/>
    </location>
</feature>